<dbReference type="AlphaFoldDB" id="A0A915DRM0"/>
<dbReference type="GO" id="GO:0008061">
    <property type="term" value="F:chitin binding"/>
    <property type="evidence" value="ECO:0007669"/>
    <property type="project" value="UniProtKB-KW"/>
</dbReference>
<keyword evidence="8" id="KW-1185">Reference proteome</keyword>
<keyword evidence="4" id="KW-1015">Disulfide bond</keyword>
<dbReference type="PROSITE" id="PS50940">
    <property type="entry name" value="CHIT_BIND_II"/>
    <property type="match status" value="6"/>
</dbReference>
<dbReference type="Gene3D" id="3.20.20.80">
    <property type="entry name" value="Glycosidases"/>
    <property type="match status" value="3"/>
</dbReference>
<keyword evidence="5" id="KW-0325">Glycoprotein</keyword>
<dbReference type="Proteomes" id="UP000887574">
    <property type="component" value="Unplaced"/>
</dbReference>
<feature type="compositionally biased region" description="Low complexity" evidence="6">
    <location>
        <begin position="721"/>
        <end position="754"/>
    </location>
</feature>
<sequence length="804" mass="86931">MGITSRNAALQSFFLHWRPRLPDQLPCCTVFDISNLICDYPSQCGQPRTTPAPQIQSPQSPTATQTTTCSNRTSQFSKSNRISNTRFPLPLNHLLSKQLPRAHNSKPLKQPTRQSNKLLCPNTCCLRCSCFCGSVTQLQLCRQTGWLLLQEPCTASFLICSAGQVSTETCPGNLVFDPSVAYCQYPDVCGKPTPSTTVAPPQMVYPQQAAIATTARPTSDFDCSGLPDGYTYKKPCTTIFYTCASGHTIELHCPASLVFDPTTSSCQYPDECGQPKKQQPVQAALVAQNPAPQNYYNAPPAYTTAPVPTTITPMPTTTQAYYAPPPAPVQQQPAPVYASAPVQQQPQTYAPAPTSAQQQQPAGGLNCAGKTDGYYWKQQCTATYYSCNGGNTMAMNCPSGLVFDPVIMQCDWPDQCGKPATTIAPTPAPVQQQPAPVYAPAPVQQQPSPVYAPAPVQQQPQTYAPASAQQQQPAGGLNCAGKTDGYYWKQQCTATYYSCNGGQTIPMHCPSGLVFDPVIMQCDWPAQCGKPATTTSAPPTIVSAPQQNQQLQYGYQRQGYQQQHAIPQQAAPQQITYQQGYQQQQVQQQVASQPQQPKNFSCINRIDGYYIKKSCTTPYFSCVGGMASQLACPAGLVFDVKTASCEYPEQCGKAPTTTVAPPVANQHPPLLHQAKCQNQYVSCVHGQAYQYACPGQLVFNGQTGACDYLNNCLNPSQASAPTPSAAVQQPYQQQQPYSQQQVQPQPYGSQPQQATAIVATTQPPVPASEFDCSQRETGYYSKGCSGRYYSCHSAAPMPSSAPAT</sequence>
<name>A0A915DRM0_9BILA</name>
<dbReference type="PANTHER" id="PTHR23301:SF0">
    <property type="entry name" value="CHITIN-BINDING TYPE-2 DOMAIN-CONTAINING PROTEIN-RELATED"/>
    <property type="match status" value="1"/>
</dbReference>
<feature type="domain" description="Chitin-binding type-2" evidence="7">
    <location>
        <begin position="657"/>
        <end position="714"/>
    </location>
</feature>
<feature type="compositionally biased region" description="Low complexity" evidence="6">
    <location>
        <begin position="49"/>
        <end position="68"/>
    </location>
</feature>
<dbReference type="SMART" id="SM00494">
    <property type="entry name" value="ChtBD2"/>
    <property type="match status" value="6"/>
</dbReference>
<evidence type="ECO:0000313" key="8">
    <source>
        <dbReference type="Proteomes" id="UP000887574"/>
    </source>
</evidence>
<accession>A0A915DRM0</accession>
<feature type="domain" description="Chitin-binding type-2" evidence="7">
    <location>
        <begin position="476"/>
        <end position="530"/>
    </location>
</feature>
<feature type="domain" description="Chitin-binding type-2" evidence="7">
    <location>
        <begin position="138"/>
        <end position="191"/>
    </location>
</feature>
<feature type="domain" description="Chitin-binding type-2" evidence="7">
    <location>
        <begin position="599"/>
        <end position="653"/>
    </location>
</feature>
<evidence type="ECO:0000259" key="7">
    <source>
        <dbReference type="PROSITE" id="PS50940"/>
    </source>
</evidence>
<evidence type="ECO:0000313" key="9">
    <source>
        <dbReference type="WBParaSite" id="jg22793"/>
    </source>
</evidence>
<keyword evidence="3" id="KW-0677">Repeat</keyword>
<evidence type="ECO:0000256" key="4">
    <source>
        <dbReference type="ARBA" id="ARBA00023157"/>
    </source>
</evidence>
<feature type="region of interest" description="Disordered" evidence="6">
    <location>
        <begin position="49"/>
        <end position="77"/>
    </location>
</feature>
<evidence type="ECO:0000256" key="5">
    <source>
        <dbReference type="ARBA" id="ARBA00023180"/>
    </source>
</evidence>
<dbReference type="InterPro" id="IPR002557">
    <property type="entry name" value="Chitin-bd_dom"/>
</dbReference>
<proteinExistence type="predicted"/>
<dbReference type="PANTHER" id="PTHR23301">
    <property type="entry name" value="CHITIN BINDING PERITROPHIN-A"/>
    <property type="match status" value="1"/>
</dbReference>
<evidence type="ECO:0000256" key="6">
    <source>
        <dbReference type="SAM" id="MobiDB-lite"/>
    </source>
</evidence>
<dbReference type="PRINTS" id="PR01217">
    <property type="entry name" value="PRICHEXTENSN"/>
</dbReference>
<feature type="region of interest" description="Disordered" evidence="6">
    <location>
        <begin position="721"/>
        <end position="770"/>
    </location>
</feature>
<dbReference type="Gene3D" id="2.170.140.10">
    <property type="entry name" value="Chitin binding domain"/>
    <property type="match status" value="3"/>
</dbReference>
<feature type="domain" description="Chitin-binding type-2" evidence="7">
    <location>
        <begin position="220"/>
        <end position="274"/>
    </location>
</feature>
<dbReference type="Pfam" id="PF01607">
    <property type="entry name" value="CBM_14"/>
    <property type="match status" value="6"/>
</dbReference>
<evidence type="ECO:0000256" key="1">
    <source>
        <dbReference type="ARBA" id="ARBA00022669"/>
    </source>
</evidence>
<evidence type="ECO:0000256" key="2">
    <source>
        <dbReference type="ARBA" id="ARBA00022729"/>
    </source>
</evidence>
<dbReference type="GO" id="GO:0005576">
    <property type="term" value="C:extracellular region"/>
    <property type="evidence" value="ECO:0007669"/>
    <property type="project" value="InterPro"/>
</dbReference>
<feature type="domain" description="Chitin-binding type-2" evidence="7">
    <location>
        <begin position="364"/>
        <end position="418"/>
    </location>
</feature>
<dbReference type="InterPro" id="IPR036508">
    <property type="entry name" value="Chitin-bd_dom_sf"/>
</dbReference>
<organism evidence="8 9">
    <name type="scientific">Ditylenchus dipsaci</name>
    <dbReference type="NCBI Taxonomy" id="166011"/>
    <lineage>
        <taxon>Eukaryota</taxon>
        <taxon>Metazoa</taxon>
        <taxon>Ecdysozoa</taxon>
        <taxon>Nematoda</taxon>
        <taxon>Chromadorea</taxon>
        <taxon>Rhabditida</taxon>
        <taxon>Tylenchina</taxon>
        <taxon>Tylenchomorpha</taxon>
        <taxon>Sphaerularioidea</taxon>
        <taxon>Anguinidae</taxon>
        <taxon>Anguininae</taxon>
        <taxon>Ditylenchus</taxon>
    </lineage>
</organism>
<evidence type="ECO:0000256" key="3">
    <source>
        <dbReference type="ARBA" id="ARBA00022737"/>
    </source>
</evidence>
<dbReference type="SUPFAM" id="SSF57625">
    <property type="entry name" value="Invertebrate chitin-binding proteins"/>
    <property type="match status" value="5"/>
</dbReference>
<keyword evidence="2" id="KW-0732">Signal</keyword>
<keyword evidence="1" id="KW-0147">Chitin-binding</keyword>
<reference evidence="9" key="1">
    <citation type="submission" date="2022-11" db="UniProtKB">
        <authorList>
            <consortium name="WormBaseParasite"/>
        </authorList>
    </citation>
    <scope>IDENTIFICATION</scope>
</reference>
<dbReference type="WBParaSite" id="jg22793">
    <property type="protein sequence ID" value="jg22793"/>
    <property type="gene ID" value="jg22793"/>
</dbReference>
<dbReference type="InterPro" id="IPR051940">
    <property type="entry name" value="Chitin_bind-dev_reg"/>
</dbReference>
<protein>
    <submittedName>
        <fullName evidence="9">Chitin-binding type-2 domain-containing protein</fullName>
    </submittedName>
</protein>